<comment type="catalytic activity">
    <reaction evidence="1">
        <text>ATP + protein L-histidine = ADP + protein N-phospho-L-histidine.</text>
        <dbReference type="EC" id="2.7.13.3"/>
    </reaction>
</comment>
<dbReference type="InterPro" id="IPR005467">
    <property type="entry name" value="His_kinase_dom"/>
</dbReference>
<dbReference type="Pfam" id="PF02518">
    <property type="entry name" value="HATPase_c"/>
    <property type="match status" value="1"/>
</dbReference>
<dbReference type="Pfam" id="PF07730">
    <property type="entry name" value="HisKA_3"/>
    <property type="match status" value="1"/>
</dbReference>
<accession>A0A1V4ETY1</accession>
<evidence type="ECO:0000256" key="8">
    <source>
        <dbReference type="ARBA" id="ARBA00022777"/>
    </source>
</evidence>
<dbReference type="GO" id="GO:0005886">
    <property type="term" value="C:plasma membrane"/>
    <property type="evidence" value="ECO:0007669"/>
    <property type="project" value="UniProtKB-SubCell"/>
</dbReference>
<dbReference type="InterPro" id="IPR036890">
    <property type="entry name" value="HATPase_C_sf"/>
</dbReference>
<dbReference type="InterPro" id="IPR003594">
    <property type="entry name" value="HATPase_dom"/>
</dbReference>
<keyword evidence="15" id="KW-1185">Reference proteome</keyword>
<protein>
    <recommendedName>
        <fullName evidence="3">histidine kinase</fullName>
        <ecNumber evidence="3">2.7.13.3</ecNumber>
    </recommendedName>
</protein>
<keyword evidence="12" id="KW-0472">Membrane</keyword>
<dbReference type="AlphaFoldDB" id="A0A1V4ETY1"/>
<keyword evidence="11" id="KW-0902">Two-component regulatory system</keyword>
<comment type="subcellular location">
    <subcellularLocation>
        <location evidence="2">Cell membrane</location>
        <topology evidence="2">Multi-pass membrane protein</topology>
    </subcellularLocation>
</comment>
<evidence type="ECO:0000256" key="3">
    <source>
        <dbReference type="ARBA" id="ARBA00012438"/>
    </source>
</evidence>
<evidence type="ECO:0000256" key="10">
    <source>
        <dbReference type="ARBA" id="ARBA00022989"/>
    </source>
</evidence>
<dbReference type="InterPro" id="IPR050482">
    <property type="entry name" value="Sensor_HK_TwoCompSys"/>
</dbReference>
<organism evidence="14 15">
    <name type="scientific">Ferroacidibacillus organovorans</name>
    <dbReference type="NCBI Taxonomy" id="1765683"/>
    <lineage>
        <taxon>Bacteria</taxon>
        <taxon>Bacillati</taxon>
        <taxon>Bacillota</taxon>
        <taxon>Bacilli</taxon>
        <taxon>Bacillales</taxon>
        <taxon>Alicyclobacillaceae</taxon>
        <taxon>Ferroacidibacillus</taxon>
    </lineage>
</organism>
<dbReference type="Gene3D" id="3.30.565.10">
    <property type="entry name" value="Histidine kinase-like ATPase, C-terminal domain"/>
    <property type="match status" value="1"/>
</dbReference>
<evidence type="ECO:0000259" key="13">
    <source>
        <dbReference type="PROSITE" id="PS50109"/>
    </source>
</evidence>
<keyword evidence="5" id="KW-0808">Transferase</keyword>
<dbReference type="EMBL" id="MWPS01000016">
    <property type="protein sequence ID" value="OPG16393.1"/>
    <property type="molecule type" value="Genomic_DNA"/>
</dbReference>
<dbReference type="PANTHER" id="PTHR24421">
    <property type="entry name" value="NITRATE/NITRITE SENSOR PROTEIN NARX-RELATED"/>
    <property type="match status" value="1"/>
</dbReference>
<evidence type="ECO:0000256" key="6">
    <source>
        <dbReference type="ARBA" id="ARBA00022692"/>
    </source>
</evidence>
<keyword evidence="9" id="KW-0067">ATP-binding</keyword>
<evidence type="ECO:0000256" key="4">
    <source>
        <dbReference type="ARBA" id="ARBA00022475"/>
    </source>
</evidence>
<name>A0A1V4ETY1_9BACL</name>
<keyword evidence="10" id="KW-1133">Transmembrane helix</keyword>
<evidence type="ECO:0000256" key="11">
    <source>
        <dbReference type="ARBA" id="ARBA00023012"/>
    </source>
</evidence>
<evidence type="ECO:0000256" key="5">
    <source>
        <dbReference type="ARBA" id="ARBA00022679"/>
    </source>
</evidence>
<evidence type="ECO:0000313" key="15">
    <source>
        <dbReference type="Proteomes" id="UP000190229"/>
    </source>
</evidence>
<reference evidence="14 15" key="1">
    <citation type="submission" date="2017-02" db="EMBL/GenBank/DDBJ databases">
        <title>Draft genome of Acidibacillus ferrooxidans Huett2.</title>
        <authorList>
            <person name="Schopf S."/>
        </authorList>
    </citation>
    <scope>NUCLEOTIDE SEQUENCE [LARGE SCALE GENOMIC DNA]</scope>
    <source>
        <strain evidence="14 15">Huett2</strain>
    </source>
</reference>
<comment type="caution">
    <text evidence="14">The sequence shown here is derived from an EMBL/GenBank/DDBJ whole genome shotgun (WGS) entry which is preliminary data.</text>
</comment>
<keyword evidence="7" id="KW-0547">Nucleotide-binding</keyword>
<dbReference type="GO" id="GO:0000155">
    <property type="term" value="F:phosphorelay sensor kinase activity"/>
    <property type="evidence" value="ECO:0007669"/>
    <property type="project" value="InterPro"/>
</dbReference>
<dbReference type="PANTHER" id="PTHR24421:SF37">
    <property type="entry name" value="SENSOR HISTIDINE KINASE NARS"/>
    <property type="match status" value="1"/>
</dbReference>
<dbReference type="Proteomes" id="UP000190229">
    <property type="component" value="Unassembled WGS sequence"/>
</dbReference>
<keyword evidence="6" id="KW-0812">Transmembrane</keyword>
<dbReference type="SUPFAM" id="SSF55874">
    <property type="entry name" value="ATPase domain of HSP90 chaperone/DNA topoisomerase II/histidine kinase"/>
    <property type="match status" value="1"/>
</dbReference>
<dbReference type="SMART" id="SM00387">
    <property type="entry name" value="HATPase_c"/>
    <property type="match status" value="1"/>
</dbReference>
<dbReference type="PROSITE" id="PS50109">
    <property type="entry name" value="HIS_KIN"/>
    <property type="match status" value="1"/>
</dbReference>
<dbReference type="CDD" id="cd16917">
    <property type="entry name" value="HATPase_UhpB-NarQ-NarX-like"/>
    <property type="match status" value="1"/>
</dbReference>
<sequence length="248" mass="27050">MKRKCEMSEMCGIVVANDCSRGVPGVCADVQALFDGGGAEILDTRFAIEAMEEERRRLARDIHDGPAQMLTNLTMRLEVVKEMLRHQPDHVLPEILRIQELMRNSVGELRRLIYDLRPVEMAEIGLAGALRAYGERCVNLLDRNVTVDVDALPALSEDASITLYRMVQECITNAGKHAQAQTISIRAECEEGDLILTIADDGVGMGAGAVTGRYGLLGLQERAKLIGAHVAIDTAPGTGTTVQIRLKV</sequence>
<dbReference type="EC" id="2.7.13.3" evidence="3"/>
<evidence type="ECO:0000256" key="12">
    <source>
        <dbReference type="ARBA" id="ARBA00023136"/>
    </source>
</evidence>
<evidence type="ECO:0000256" key="7">
    <source>
        <dbReference type="ARBA" id="ARBA00022741"/>
    </source>
</evidence>
<gene>
    <name evidence="14" type="ORF">B2M26_05805</name>
</gene>
<keyword evidence="8 14" id="KW-0418">Kinase</keyword>
<dbReference type="Gene3D" id="1.20.5.1930">
    <property type="match status" value="1"/>
</dbReference>
<evidence type="ECO:0000313" key="14">
    <source>
        <dbReference type="EMBL" id="OPG16393.1"/>
    </source>
</evidence>
<feature type="domain" description="Histidine kinase" evidence="13">
    <location>
        <begin position="65"/>
        <end position="248"/>
    </location>
</feature>
<dbReference type="InterPro" id="IPR011712">
    <property type="entry name" value="Sig_transdc_His_kin_sub3_dim/P"/>
</dbReference>
<dbReference type="GO" id="GO:0046983">
    <property type="term" value="F:protein dimerization activity"/>
    <property type="evidence" value="ECO:0007669"/>
    <property type="project" value="InterPro"/>
</dbReference>
<keyword evidence="4" id="KW-1003">Cell membrane</keyword>
<dbReference type="OrthoDB" id="9781904at2"/>
<evidence type="ECO:0000256" key="2">
    <source>
        <dbReference type="ARBA" id="ARBA00004651"/>
    </source>
</evidence>
<evidence type="ECO:0000256" key="9">
    <source>
        <dbReference type="ARBA" id="ARBA00022840"/>
    </source>
</evidence>
<evidence type="ECO:0000256" key="1">
    <source>
        <dbReference type="ARBA" id="ARBA00000085"/>
    </source>
</evidence>
<proteinExistence type="predicted"/>
<dbReference type="GO" id="GO:0005524">
    <property type="term" value="F:ATP binding"/>
    <property type="evidence" value="ECO:0007669"/>
    <property type="project" value="UniProtKB-KW"/>
</dbReference>